<dbReference type="Proteomes" id="UP001454036">
    <property type="component" value="Unassembled WGS sequence"/>
</dbReference>
<protein>
    <recommendedName>
        <fullName evidence="1">GAG-pre-integrase domain-containing protein</fullName>
    </recommendedName>
</protein>
<proteinExistence type="predicted"/>
<evidence type="ECO:0000259" key="1">
    <source>
        <dbReference type="Pfam" id="PF13976"/>
    </source>
</evidence>
<sequence>MSLISSGKLDDKGMHNMFGNDHWKLLNKSKLIAKGAKNGTLYKCKFRILKNDTCTISTGIDIWHKRLCHMSVKGLAILSKRNLIPALDENMMPSCDHYMIGKQHRQPFNKSSCRKENNLELI</sequence>
<feature type="domain" description="GAG-pre-integrase" evidence="1">
    <location>
        <begin position="41"/>
        <end position="103"/>
    </location>
</feature>
<evidence type="ECO:0000313" key="2">
    <source>
        <dbReference type="EMBL" id="GAA0173955.1"/>
    </source>
</evidence>
<accession>A0AAV3RDM0</accession>
<evidence type="ECO:0000313" key="3">
    <source>
        <dbReference type="Proteomes" id="UP001454036"/>
    </source>
</evidence>
<dbReference type="EMBL" id="BAABME010008842">
    <property type="protein sequence ID" value="GAA0173955.1"/>
    <property type="molecule type" value="Genomic_DNA"/>
</dbReference>
<comment type="caution">
    <text evidence="2">The sequence shown here is derived from an EMBL/GenBank/DDBJ whole genome shotgun (WGS) entry which is preliminary data.</text>
</comment>
<reference evidence="2 3" key="1">
    <citation type="submission" date="2024-01" db="EMBL/GenBank/DDBJ databases">
        <title>The complete chloroplast genome sequence of Lithospermum erythrorhizon: insights into the phylogenetic relationship among Boraginaceae species and the maternal lineages of purple gromwells.</title>
        <authorList>
            <person name="Okada T."/>
            <person name="Watanabe K."/>
        </authorList>
    </citation>
    <scope>NUCLEOTIDE SEQUENCE [LARGE SCALE GENOMIC DNA]</scope>
</reference>
<dbReference type="InterPro" id="IPR025724">
    <property type="entry name" value="GAG-pre-integrase_dom"/>
</dbReference>
<dbReference type="Pfam" id="PF13976">
    <property type="entry name" value="gag_pre-integrs"/>
    <property type="match status" value="1"/>
</dbReference>
<keyword evidence="3" id="KW-1185">Reference proteome</keyword>
<name>A0AAV3RDM0_LITER</name>
<dbReference type="AlphaFoldDB" id="A0AAV3RDM0"/>
<organism evidence="2 3">
    <name type="scientific">Lithospermum erythrorhizon</name>
    <name type="common">Purple gromwell</name>
    <name type="synonym">Lithospermum officinale var. erythrorhizon</name>
    <dbReference type="NCBI Taxonomy" id="34254"/>
    <lineage>
        <taxon>Eukaryota</taxon>
        <taxon>Viridiplantae</taxon>
        <taxon>Streptophyta</taxon>
        <taxon>Embryophyta</taxon>
        <taxon>Tracheophyta</taxon>
        <taxon>Spermatophyta</taxon>
        <taxon>Magnoliopsida</taxon>
        <taxon>eudicotyledons</taxon>
        <taxon>Gunneridae</taxon>
        <taxon>Pentapetalae</taxon>
        <taxon>asterids</taxon>
        <taxon>lamiids</taxon>
        <taxon>Boraginales</taxon>
        <taxon>Boraginaceae</taxon>
        <taxon>Boraginoideae</taxon>
        <taxon>Lithospermeae</taxon>
        <taxon>Lithospermum</taxon>
    </lineage>
</organism>
<gene>
    <name evidence="2" type="ORF">LIER_27450</name>
</gene>